<sequence length="181" mass="20975">MGLDYSYTIVIDEKDVDPLRDYLKEHGELSGDCACIRFEIDSFIMKYLEGGYDGTPHHDRAEIEQFIGNDGKARIGCIYIKESKLPDVNGELSVSFTAATSSMSLLLRDSYSIHRWFIRLSKEFHSILTYVDLEHEGHRLIYYRGQEINIELKGEGHLEIGKSELLSIIQDFTDRNRHFYE</sequence>
<keyword evidence="2" id="KW-1185">Reference proteome</keyword>
<reference evidence="1 2" key="1">
    <citation type="submission" date="2024-09" db="EMBL/GenBank/DDBJ databases">
        <authorList>
            <person name="Makale K.P.P."/>
            <person name="Makhzoum A."/>
            <person name="Rantong G."/>
            <person name="Rahube T.O."/>
        </authorList>
    </citation>
    <scope>NUCLEOTIDE SEQUENCE [LARGE SCALE GENOMIC DNA]</scope>
    <source>
        <strain evidence="1 2">KM_D13</strain>
    </source>
</reference>
<accession>A0ABV4UW68</accession>
<dbReference type="RefSeq" id="WP_373949798.1">
    <property type="nucleotide sequence ID" value="NZ_JBHDLN010000003.1"/>
</dbReference>
<gene>
    <name evidence="1" type="ORF">ACEU3E_07815</name>
</gene>
<organism evidence="1 2">
    <name type="scientific">Paenibacillus oleatilyticus</name>
    <dbReference type="NCBI Taxonomy" id="2594886"/>
    <lineage>
        <taxon>Bacteria</taxon>
        <taxon>Bacillati</taxon>
        <taxon>Bacillota</taxon>
        <taxon>Bacilli</taxon>
        <taxon>Bacillales</taxon>
        <taxon>Paenibacillaceae</taxon>
        <taxon>Paenibacillus</taxon>
    </lineage>
</organism>
<proteinExistence type="predicted"/>
<evidence type="ECO:0000313" key="1">
    <source>
        <dbReference type="EMBL" id="MFB0842072.1"/>
    </source>
</evidence>
<evidence type="ECO:0000313" key="2">
    <source>
        <dbReference type="Proteomes" id="UP001575622"/>
    </source>
</evidence>
<name>A0ABV4UW68_9BACL</name>
<dbReference type="Proteomes" id="UP001575622">
    <property type="component" value="Unassembled WGS sequence"/>
</dbReference>
<dbReference type="EMBL" id="JBHDLN010000003">
    <property type="protein sequence ID" value="MFB0842072.1"/>
    <property type="molecule type" value="Genomic_DNA"/>
</dbReference>
<protein>
    <submittedName>
        <fullName evidence="1">Uncharacterized protein</fullName>
    </submittedName>
</protein>
<comment type="caution">
    <text evidence="1">The sequence shown here is derived from an EMBL/GenBank/DDBJ whole genome shotgun (WGS) entry which is preliminary data.</text>
</comment>